<dbReference type="PANTHER" id="PTHR30213:SF0">
    <property type="entry name" value="UPF0761 MEMBRANE PROTEIN YIHY"/>
    <property type="match status" value="1"/>
</dbReference>
<name>F5L6Y2_CALTT</name>
<comment type="subcellular location">
    <subcellularLocation>
        <location evidence="1">Cell membrane</location>
        <topology evidence="1">Multi-pass membrane protein</topology>
    </subcellularLocation>
</comment>
<dbReference type="Pfam" id="PF03631">
    <property type="entry name" value="Virul_fac_BrkB"/>
    <property type="match status" value="1"/>
</dbReference>
<accession>F5L6Y2</accession>
<keyword evidence="3 6" id="KW-0812">Transmembrane</keyword>
<evidence type="ECO:0000256" key="6">
    <source>
        <dbReference type="SAM" id="Phobius"/>
    </source>
</evidence>
<feature type="transmembrane region" description="Helical" evidence="6">
    <location>
        <begin position="124"/>
        <end position="150"/>
    </location>
</feature>
<evidence type="ECO:0000256" key="5">
    <source>
        <dbReference type="ARBA" id="ARBA00023136"/>
    </source>
</evidence>
<evidence type="ECO:0000313" key="8">
    <source>
        <dbReference type="Proteomes" id="UP000010716"/>
    </source>
</evidence>
<keyword evidence="2" id="KW-1003">Cell membrane</keyword>
<dbReference type="InterPro" id="IPR017039">
    <property type="entry name" value="Virul_fac_BrkB"/>
</dbReference>
<evidence type="ECO:0000256" key="2">
    <source>
        <dbReference type="ARBA" id="ARBA00022475"/>
    </source>
</evidence>
<dbReference type="AlphaFoldDB" id="F5L6Y2"/>
<reference evidence="7 8" key="1">
    <citation type="journal article" date="2011" name="J. Bacteriol.">
        <title>Draft genome sequence of the thermoalkaliphilic Caldalkalibacillus thermarum strain TA2.A1.</title>
        <authorList>
            <person name="Kalamorz F."/>
            <person name="Keis S."/>
            <person name="McMillan D.G."/>
            <person name="Olsson K."/>
            <person name="Stanton J.A."/>
            <person name="Stockwell P."/>
            <person name="Black M.A."/>
            <person name="Klingeman D.M."/>
            <person name="Land M.L."/>
            <person name="Han C.S."/>
            <person name="Martin S.L."/>
            <person name="Becher S.A."/>
            <person name="Peddie C.J."/>
            <person name="Morgan H.W."/>
            <person name="Matthies D."/>
            <person name="Preiss L."/>
            <person name="Meier T."/>
            <person name="Brown S.D."/>
            <person name="Cook G.M."/>
        </authorList>
    </citation>
    <scope>NUCLEOTIDE SEQUENCE [LARGE SCALE GENOMIC DNA]</scope>
    <source>
        <strain evidence="7 8">TA2.A1</strain>
    </source>
</reference>
<dbReference type="EMBL" id="AFCE01000133">
    <property type="protein sequence ID" value="EGL82917.1"/>
    <property type="molecule type" value="Genomic_DNA"/>
</dbReference>
<dbReference type="PIRSF" id="PIRSF035875">
    <property type="entry name" value="RNase_BN"/>
    <property type="match status" value="1"/>
</dbReference>
<dbReference type="PANTHER" id="PTHR30213">
    <property type="entry name" value="INNER MEMBRANE PROTEIN YHJD"/>
    <property type="match status" value="1"/>
</dbReference>
<dbReference type="GO" id="GO:0005886">
    <property type="term" value="C:plasma membrane"/>
    <property type="evidence" value="ECO:0007669"/>
    <property type="project" value="UniProtKB-SubCell"/>
</dbReference>
<feature type="transmembrane region" description="Helical" evidence="6">
    <location>
        <begin position="84"/>
        <end position="103"/>
    </location>
</feature>
<dbReference type="NCBIfam" id="TIGR00765">
    <property type="entry name" value="yihY_not_rbn"/>
    <property type="match status" value="1"/>
</dbReference>
<feature type="transmembrane region" description="Helical" evidence="6">
    <location>
        <begin position="235"/>
        <end position="257"/>
    </location>
</feature>
<keyword evidence="4 6" id="KW-1133">Transmembrane helix</keyword>
<proteinExistence type="predicted"/>
<evidence type="ECO:0000256" key="1">
    <source>
        <dbReference type="ARBA" id="ARBA00004651"/>
    </source>
</evidence>
<feature type="transmembrane region" description="Helical" evidence="6">
    <location>
        <begin position="20"/>
        <end position="46"/>
    </location>
</feature>
<dbReference type="eggNOG" id="COG1295">
    <property type="taxonomic scope" value="Bacteria"/>
</dbReference>
<sequence length="271" mass="31119">MWSFIKTLFERFMRHEIPDLAAQLSFYFLLSLFPFLLFAITLLAYLPLSTDYVLFMIGQYVPMESTDLVEENIRRVLDVQRPELLSFSLLFALWSASHGSYAIMRALNRAYDVEEERSFLRARVVAVLLILGMFVVFLVALILPVFGRALGLALFNVVGLSDEFLRMWHVIRWWISLFVIVLVFMYLYILAPNTTLRLREVWIGAVVAAMGWHLISLGFSYYVDNFANFTAMYGGIGGVVVFMLWLYLAGMMLLLGGEINSTLKLIRRSGS</sequence>
<feature type="transmembrane region" description="Helical" evidence="6">
    <location>
        <begin position="201"/>
        <end position="223"/>
    </location>
</feature>
<dbReference type="Proteomes" id="UP000010716">
    <property type="component" value="Unassembled WGS sequence"/>
</dbReference>
<comment type="caution">
    <text evidence="7">The sequence shown here is derived from an EMBL/GenBank/DDBJ whole genome shotgun (WGS) entry which is preliminary data.</text>
</comment>
<evidence type="ECO:0000313" key="7">
    <source>
        <dbReference type="EMBL" id="EGL82917.1"/>
    </source>
</evidence>
<evidence type="ECO:0000256" key="4">
    <source>
        <dbReference type="ARBA" id="ARBA00022989"/>
    </source>
</evidence>
<keyword evidence="5 6" id="KW-0472">Membrane</keyword>
<evidence type="ECO:0000256" key="3">
    <source>
        <dbReference type="ARBA" id="ARBA00022692"/>
    </source>
</evidence>
<feature type="transmembrane region" description="Helical" evidence="6">
    <location>
        <begin position="170"/>
        <end position="189"/>
    </location>
</feature>
<gene>
    <name evidence="7" type="ORF">CathTA2_1582</name>
</gene>
<protein>
    <submittedName>
        <fullName evidence="7">Ribonuclease BN</fullName>
    </submittedName>
</protein>
<organism evidence="7 8">
    <name type="scientific">Caldalkalibacillus thermarum (strain TA2.A1)</name>
    <dbReference type="NCBI Taxonomy" id="986075"/>
    <lineage>
        <taxon>Bacteria</taxon>
        <taxon>Bacillati</taxon>
        <taxon>Bacillota</taxon>
        <taxon>Bacilli</taxon>
        <taxon>Bacillales</taxon>
        <taxon>Bacillaceae</taxon>
        <taxon>Caldalkalibacillus</taxon>
    </lineage>
</organism>